<sequence length="206" mass="23680">MKYTTATALTVGLLLSACSTVKHMPAKEENIMNQDTQQIAGRPDLTAPEVLTKVLDFLRYAKSPEDFKIETAEKVMKLKLLERKDGYSDFYTGNEFRDSDWGWSINFKKTRYGGGRMDLHFRNEGGYLPATPICQMDLDQFHPLIEKAGFTYTGKGHQGRPFNRYIRTYPNGYESHLQVFYQGESKEKVLHDCIKEISFLIFKPGI</sequence>
<protein>
    <recommendedName>
        <fullName evidence="3">Lipoprotein</fullName>
    </recommendedName>
</protein>
<evidence type="ECO:0000313" key="2">
    <source>
        <dbReference type="Proteomes" id="UP000003612"/>
    </source>
</evidence>
<proteinExistence type="predicted"/>
<dbReference type="PROSITE" id="PS51257">
    <property type="entry name" value="PROKAR_LIPOPROTEIN"/>
    <property type="match status" value="1"/>
</dbReference>
<organism evidence="1 2">
    <name type="scientific">Neisseria mucosa C102</name>
    <dbReference type="NCBI Taxonomy" id="435832"/>
    <lineage>
        <taxon>Bacteria</taxon>
        <taxon>Pseudomonadati</taxon>
        <taxon>Pseudomonadota</taxon>
        <taxon>Betaproteobacteria</taxon>
        <taxon>Neisseriales</taxon>
        <taxon>Neisseriaceae</taxon>
        <taxon>Neisseria</taxon>
    </lineage>
</organism>
<accession>A0ABP2KD71</accession>
<dbReference type="RefSeq" id="WP_003747056.1">
    <property type="nucleotide sequence ID" value="NZ_GL635793.1"/>
</dbReference>
<evidence type="ECO:0000313" key="1">
    <source>
        <dbReference type="EMBL" id="EFV80834.1"/>
    </source>
</evidence>
<gene>
    <name evidence="1" type="ORF">HMPREF0604_00812</name>
</gene>
<keyword evidence="2" id="KW-1185">Reference proteome</keyword>
<dbReference type="Proteomes" id="UP000003612">
    <property type="component" value="Unassembled WGS sequence"/>
</dbReference>
<dbReference type="EMBL" id="ACRG01000005">
    <property type="protein sequence ID" value="EFV80834.1"/>
    <property type="molecule type" value="Genomic_DNA"/>
</dbReference>
<comment type="caution">
    <text evidence="1">The sequence shown here is derived from an EMBL/GenBank/DDBJ whole genome shotgun (WGS) entry which is preliminary data.</text>
</comment>
<reference evidence="1 2" key="1">
    <citation type="submission" date="2010-12" db="EMBL/GenBank/DDBJ databases">
        <title>The Genome Sequence of Neisseria mucosa strain C102.</title>
        <authorList>
            <consortium name="The Broad Institute Genome Sequencing Platform"/>
            <person name="Earl A."/>
            <person name="Ward D."/>
            <person name="Feldgarden M."/>
            <person name="Gevers D."/>
            <person name="Sibley C.D."/>
            <person name="Field T.R."/>
            <person name="Grinwis M."/>
            <person name="Eshaghurshan C.S."/>
            <person name="Surette M."/>
            <person name="Young S.K."/>
            <person name="Zeng Q."/>
            <person name="Gargeya S."/>
            <person name="Fitzgerald M."/>
            <person name="Haas B."/>
            <person name="Abouelleil A."/>
            <person name="Alvarado L."/>
            <person name="Arachchi H.M."/>
            <person name="Berlin A."/>
            <person name="Brown A."/>
            <person name="Chapman S.B."/>
            <person name="Chen Z."/>
            <person name="Dunbar C."/>
            <person name="Freedman E."/>
            <person name="Gearin G."/>
            <person name="Gellesch M."/>
            <person name="Goldberg J."/>
            <person name="Griggs A."/>
            <person name="Gujja S."/>
            <person name="Heilman E."/>
            <person name="Heiman D."/>
            <person name="Howarth C."/>
            <person name="Larson L."/>
            <person name="Lui A."/>
            <person name="MacDonald P.J.P."/>
            <person name="Mehta T."/>
            <person name="Montmayeur A."/>
            <person name="Murphy C."/>
            <person name="Neiman D."/>
            <person name="Pearson M."/>
            <person name="Priest M."/>
            <person name="Roberts A."/>
            <person name="Saif S."/>
            <person name="Shea T."/>
            <person name="Shenoy N."/>
            <person name="Sisk P."/>
            <person name="Stolte C."/>
            <person name="Sykes S."/>
            <person name="White J."/>
            <person name="Yandava C."/>
            <person name="Nusbaum C."/>
            <person name="Birren B."/>
        </authorList>
    </citation>
    <scope>NUCLEOTIDE SEQUENCE [LARGE SCALE GENOMIC DNA]</scope>
    <source>
        <strain evidence="1 2">C102</strain>
    </source>
</reference>
<evidence type="ECO:0008006" key="3">
    <source>
        <dbReference type="Google" id="ProtNLM"/>
    </source>
</evidence>
<name>A0ABP2KD71_NEIMU</name>